<dbReference type="GO" id="GO:0015232">
    <property type="term" value="F:heme transmembrane transporter activity"/>
    <property type="evidence" value="ECO:0007669"/>
    <property type="project" value="InterPro"/>
</dbReference>
<dbReference type="AlphaFoldDB" id="A0A484HG06"/>
<comment type="subcellular location">
    <subcellularLocation>
        <location evidence="2">Membrane</location>
        <topology evidence="2">Multi-pass membrane protein</topology>
    </subcellularLocation>
</comment>
<name>A0A484HG06_9BACT</name>
<protein>
    <recommendedName>
        <fullName evidence="4">Heme exporter protein C</fullName>
    </recommendedName>
</protein>
<evidence type="ECO:0000256" key="5">
    <source>
        <dbReference type="ARBA" id="ARBA00022692"/>
    </source>
</evidence>
<dbReference type="GO" id="GO:0005886">
    <property type="term" value="C:plasma membrane"/>
    <property type="evidence" value="ECO:0007669"/>
    <property type="project" value="TreeGrafter"/>
</dbReference>
<feature type="domain" description="Cytochrome c assembly protein" evidence="11">
    <location>
        <begin position="67"/>
        <end position="271"/>
    </location>
</feature>
<evidence type="ECO:0000256" key="6">
    <source>
        <dbReference type="ARBA" id="ARBA00022748"/>
    </source>
</evidence>
<keyword evidence="5 10" id="KW-0812">Transmembrane</keyword>
<feature type="transmembrane region" description="Helical" evidence="10">
    <location>
        <begin position="245"/>
        <end position="267"/>
    </location>
</feature>
<dbReference type="GO" id="GO:0020037">
    <property type="term" value="F:heme binding"/>
    <property type="evidence" value="ECO:0007669"/>
    <property type="project" value="InterPro"/>
</dbReference>
<dbReference type="PANTHER" id="PTHR30071:SF1">
    <property type="entry name" value="CYTOCHROME B_B6 PROTEIN-RELATED"/>
    <property type="match status" value="1"/>
</dbReference>
<feature type="transmembrane region" description="Helical" evidence="10">
    <location>
        <begin position="176"/>
        <end position="204"/>
    </location>
</feature>
<dbReference type="InterPro" id="IPR002541">
    <property type="entry name" value="Cyt_c_assembly"/>
</dbReference>
<feature type="transmembrane region" description="Helical" evidence="10">
    <location>
        <begin position="72"/>
        <end position="88"/>
    </location>
</feature>
<evidence type="ECO:0000256" key="3">
    <source>
        <dbReference type="ARBA" id="ARBA00005840"/>
    </source>
</evidence>
<feature type="transmembrane region" description="Helical" evidence="10">
    <location>
        <begin position="125"/>
        <end position="155"/>
    </location>
</feature>
<dbReference type="PRINTS" id="PR01386">
    <property type="entry name" value="CCMCBIOGNSIS"/>
</dbReference>
<comment type="similarity">
    <text evidence="3">Belongs to the CcmC/CycZ/HelC family.</text>
</comment>
<accession>A0A484HG06</accession>
<evidence type="ECO:0000313" key="12">
    <source>
        <dbReference type="EMBL" id="VEN72598.1"/>
    </source>
</evidence>
<evidence type="ECO:0000256" key="2">
    <source>
        <dbReference type="ARBA" id="ARBA00004141"/>
    </source>
</evidence>
<evidence type="ECO:0000256" key="8">
    <source>
        <dbReference type="ARBA" id="ARBA00023078"/>
    </source>
</evidence>
<sequence>MIVMIETATLTAGFFYMAAAATYALYFFMKAEGFQRAGFFFFGAGFLCHCLALGGGFVQAGHAPVRNLSETLAVAAWSVAAVFLALRWRHNLKVLGIYAAPLTAVLMAAASLLPREPAQSKHIFASVWLLFHIMAIFIGEAALALACGAGILYLLQERAIKKKSHRFFFRRLPSLELIDATVYSCLAGGFVLLSIGLVTGFVYAKIIWGAFWRWDPKEVWSGITWLLYAALLHGRLTSGWRGRRAAILAIIGCLMMLFTFFGVNFFMEGHHGEFTRIKP</sequence>
<dbReference type="EMBL" id="CAACVI010000001">
    <property type="protein sequence ID" value="VEN72598.1"/>
    <property type="molecule type" value="Genomic_DNA"/>
</dbReference>
<comment type="function">
    <text evidence="1">Required for the export of heme to the periplasm for the biogenesis of c-type cytochromes.</text>
</comment>
<proteinExistence type="inferred from homology"/>
<keyword evidence="7 10" id="KW-1133">Transmembrane helix</keyword>
<dbReference type="InterPro" id="IPR003557">
    <property type="entry name" value="Cyt_c_biogenesis_CcmC"/>
</dbReference>
<dbReference type="PANTHER" id="PTHR30071">
    <property type="entry name" value="HEME EXPORTER PROTEIN C"/>
    <property type="match status" value="1"/>
</dbReference>
<feature type="transmembrane region" description="Helical" evidence="10">
    <location>
        <begin position="12"/>
        <end position="28"/>
    </location>
</feature>
<dbReference type="GO" id="GO:0017004">
    <property type="term" value="P:cytochrome complex assembly"/>
    <property type="evidence" value="ECO:0007669"/>
    <property type="project" value="UniProtKB-KW"/>
</dbReference>
<keyword evidence="8" id="KW-0793">Thylakoid</keyword>
<feature type="transmembrane region" description="Helical" evidence="10">
    <location>
        <begin position="40"/>
        <end position="60"/>
    </location>
</feature>
<evidence type="ECO:0000256" key="1">
    <source>
        <dbReference type="ARBA" id="ARBA00002442"/>
    </source>
</evidence>
<evidence type="ECO:0000256" key="7">
    <source>
        <dbReference type="ARBA" id="ARBA00022989"/>
    </source>
</evidence>
<dbReference type="InterPro" id="IPR017562">
    <property type="entry name" value="Cyt_c_biogenesis_CcsA"/>
</dbReference>
<dbReference type="NCBIfam" id="TIGR03144">
    <property type="entry name" value="cytochr_II_ccsB"/>
    <property type="match status" value="1"/>
</dbReference>
<dbReference type="InterPro" id="IPR045062">
    <property type="entry name" value="Cyt_c_biogenesis_CcsA/CcmC"/>
</dbReference>
<keyword evidence="6" id="KW-0201">Cytochrome c-type biogenesis</keyword>
<gene>
    <name evidence="12" type="ORF">EPICR_10097</name>
</gene>
<feature type="transmembrane region" description="Helical" evidence="10">
    <location>
        <begin position="219"/>
        <end position="238"/>
    </location>
</feature>
<reference evidence="12" key="1">
    <citation type="submission" date="2019-01" db="EMBL/GenBank/DDBJ databases">
        <authorList>
            <consortium name="Genoscope - CEA"/>
            <person name="William W."/>
        </authorList>
    </citation>
    <scope>NUCLEOTIDE SEQUENCE</scope>
    <source>
        <strain evidence="12">CR-1</strain>
    </source>
</reference>
<feature type="transmembrane region" description="Helical" evidence="10">
    <location>
        <begin position="95"/>
        <end position="113"/>
    </location>
</feature>
<evidence type="ECO:0000256" key="10">
    <source>
        <dbReference type="SAM" id="Phobius"/>
    </source>
</evidence>
<evidence type="ECO:0000256" key="9">
    <source>
        <dbReference type="ARBA" id="ARBA00023136"/>
    </source>
</evidence>
<dbReference type="Pfam" id="PF01578">
    <property type="entry name" value="Cytochrom_C_asm"/>
    <property type="match status" value="1"/>
</dbReference>
<evidence type="ECO:0000256" key="4">
    <source>
        <dbReference type="ARBA" id="ARBA00016463"/>
    </source>
</evidence>
<evidence type="ECO:0000259" key="11">
    <source>
        <dbReference type="Pfam" id="PF01578"/>
    </source>
</evidence>
<keyword evidence="9 10" id="KW-0472">Membrane</keyword>
<organism evidence="12">
    <name type="scientific">uncultured Desulfobacteraceae bacterium</name>
    <dbReference type="NCBI Taxonomy" id="218296"/>
    <lineage>
        <taxon>Bacteria</taxon>
        <taxon>Pseudomonadati</taxon>
        <taxon>Thermodesulfobacteriota</taxon>
        <taxon>Desulfobacteria</taxon>
        <taxon>Desulfobacterales</taxon>
        <taxon>Desulfobacteraceae</taxon>
        <taxon>environmental samples</taxon>
    </lineage>
</organism>